<keyword evidence="3" id="KW-1185">Reference proteome</keyword>
<organism evidence="2 3">
    <name type="scientific">Ambrosia artemisiifolia</name>
    <name type="common">Common ragweed</name>
    <dbReference type="NCBI Taxonomy" id="4212"/>
    <lineage>
        <taxon>Eukaryota</taxon>
        <taxon>Viridiplantae</taxon>
        <taxon>Streptophyta</taxon>
        <taxon>Embryophyta</taxon>
        <taxon>Tracheophyta</taxon>
        <taxon>Spermatophyta</taxon>
        <taxon>Magnoliopsida</taxon>
        <taxon>eudicotyledons</taxon>
        <taxon>Gunneridae</taxon>
        <taxon>Pentapetalae</taxon>
        <taxon>asterids</taxon>
        <taxon>campanulids</taxon>
        <taxon>Asterales</taxon>
        <taxon>Asteraceae</taxon>
        <taxon>Asteroideae</taxon>
        <taxon>Heliantheae alliance</taxon>
        <taxon>Heliantheae</taxon>
        <taxon>Ambrosia</taxon>
    </lineage>
</organism>
<comment type="caution">
    <text evidence="2">The sequence shown here is derived from an EMBL/GenBank/DDBJ whole genome shotgun (WGS) entry which is preliminary data.</text>
</comment>
<dbReference type="PANTHER" id="PTHR47718:SF12">
    <property type="entry name" value="PROTEIN FAR1-RELATED SEQUENCE"/>
    <property type="match status" value="1"/>
</dbReference>
<name>A0AAD5GE22_AMBAR</name>
<evidence type="ECO:0000313" key="3">
    <source>
        <dbReference type="Proteomes" id="UP001206925"/>
    </source>
</evidence>
<gene>
    <name evidence="2" type="ORF">M8C21_013195</name>
</gene>
<evidence type="ECO:0008006" key="4">
    <source>
        <dbReference type="Google" id="ProtNLM"/>
    </source>
</evidence>
<evidence type="ECO:0000256" key="1">
    <source>
        <dbReference type="SAM" id="MobiDB-lite"/>
    </source>
</evidence>
<protein>
    <recommendedName>
        <fullName evidence="4">Protein FAR1-RELATED SEQUENCE</fullName>
    </recommendedName>
</protein>
<accession>A0AAD5GE22</accession>
<proteinExistence type="predicted"/>
<feature type="non-terminal residue" evidence="2">
    <location>
        <position position="456"/>
    </location>
</feature>
<dbReference type="EMBL" id="JAMZMK010008890">
    <property type="protein sequence ID" value="KAI7738024.1"/>
    <property type="molecule type" value="Genomic_DNA"/>
</dbReference>
<sequence length="456" mass="50116">GKRNLMATNTPNNELTDFLSAEDLELVNRFFLENTQPLSMISPSHGTSKGKGKEVVDEVGSSHEVQSTVVEVGSSHVPDLNNLEEEGVGEDEGLKGSFFPWFERCSSWFTPNGIRYSSPIVPECDKPKVMTTFRQWEQVVDFYEAYAKKCGFSTRLGTMKRKNGSITHRESTFKVCDCKASIRVKFCEKTASWDIYHFEEPHNHMIVPTYNRDLIKLGRRLDFSTKEFIHRVSMNKVGATVAHKIQSIRPFIGERDSQLMIEKLNDRVKNLPNFFFKYSLVNGELRGGNLAAAAFDLPGRATGCPALLQGTSLPLSLDTKSDSLDVGNVDATHNFTYTVTTNVGASEPILTLHFPSSLDLISQHNTPSHYTGIRVSFQKVKAEIMGRGVSSGGGQSSLNYLFGSGEEPKPTTASKGNAEAPPSQDRPSTKVHAAPGGGSSLGYLFGDGMFVVGLDP</sequence>
<dbReference type="PANTHER" id="PTHR47718">
    <property type="entry name" value="OS01G0519700 PROTEIN"/>
    <property type="match status" value="1"/>
</dbReference>
<dbReference type="Proteomes" id="UP001206925">
    <property type="component" value="Unassembled WGS sequence"/>
</dbReference>
<dbReference type="AlphaFoldDB" id="A0AAD5GE22"/>
<reference evidence="2" key="1">
    <citation type="submission" date="2022-06" db="EMBL/GenBank/DDBJ databases">
        <title>Uncovering the hologenomic basis of an extraordinary plant invasion.</title>
        <authorList>
            <person name="Bieker V.C."/>
            <person name="Martin M.D."/>
            <person name="Gilbert T."/>
            <person name="Hodgins K."/>
            <person name="Battlay P."/>
            <person name="Petersen B."/>
            <person name="Wilson J."/>
        </authorList>
    </citation>
    <scope>NUCLEOTIDE SEQUENCE</scope>
    <source>
        <strain evidence="2">AA19_3_7</strain>
        <tissue evidence="2">Leaf</tissue>
    </source>
</reference>
<feature type="region of interest" description="Disordered" evidence="1">
    <location>
        <begin position="387"/>
        <end position="436"/>
    </location>
</feature>
<evidence type="ECO:0000313" key="2">
    <source>
        <dbReference type="EMBL" id="KAI7738024.1"/>
    </source>
</evidence>